<keyword evidence="2" id="KW-1185">Reference proteome</keyword>
<comment type="caution">
    <text evidence="1">The sequence shown here is derived from an EMBL/GenBank/DDBJ whole genome shotgun (WGS) entry which is preliminary data.</text>
</comment>
<protein>
    <submittedName>
        <fullName evidence="1">Uncharacterized protein</fullName>
    </submittedName>
</protein>
<dbReference type="Proteomes" id="UP001237642">
    <property type="component" value="Unassembled WGS sequence"/>
</dbReference>
<dbReference type="EMBL" id="JAUIZM010000001">
    <property type="protein sequence ID" value="KAK1401756.1"/>
    <property type="molecule type" value="Genomic_DNA"/>
</dbReference>
<evidence type="ECO:0000313" key="1">
    <source>
        <dbReference type="EMBL" id="KAK1401756.1"/>
    </source>
</evidence>
<proteinExistence type="predicted"/>
<reference evidence="1" key="1">
    <citation type="submission" date="2023-02" db="EMBL/GenBank/DDBJ databases">
        <title>Genome of toxic invasive species Heracleum sosnowskyi carries increased number of genes despite the absence of recent whole-genome duplications.</title>
        <authorList>
            <person name="Schelkunov M."/>
            <person name="Shtratnikova V."/>
            <person name="Makarenko M."/>
            <person name="Klepikova A."/>
            <person name="Omelchenko D."/>
            <person name="Novikova G."/>
            <person name="Obukhova E."/>
            <person name="Bogdanov V."/>
            <person name="Penin A."/>
            <person name="Logacheva M."/>
        </authorList>
    </citation>
    <scope>NUCLEOTIDE SEQUENCE</scope>
    <source>
        <strain evidence="1">Hsosn_3</strain>
        <tissue evidence="1">Leaf</tissue>
    </source>
</reference>
<organism evidence="1 2">
    <name type="scientific">Heracleum sosnowskyi</name>
    <dbReference type="NCBI Taxonomy" id="360622"/>
    <lineage>
        <taxon>Eukaryota</taxon>
        <taxon>Viridiplantae</taxon>
        <taxon>Streptophyta</taxon>
        <taxon>Embryophyta</taxon>
        <taxon>Tracheophyta</taxon>
        <taxon>Spermatophyta</taxon>
        <taxon>Magnoliopsida</taxon>
        <taxon>eudicotyledons</taxon>
        <taxon>Gunneridae</taxon>
        <taxon>Pentapetalae</taxon>
        <taxon>asterids</taxon>
        <taxon>campanulids</taxon>
        <taxon>Apiales</taxon>
        <taxon>Apiaceae</taxon>
        <taxon>Apioideae</taxon>
        <taxon>apioid superclade</taxon>
        <taxon>Tordylieae</taxon>
        <taxon>Tordyliinae</taxon>
        <taxon>Heracleum</taxon>
    </lineage>
</organism>
<evidence type="ECO:0000313" key="2">
    <source>
        <dbReference type="Proteomes" id="UP001237642"/>
    </source>
</evidence>
<accession>A0AAD8JFP2</accession>
<name>A0AAD8JFP2_9APIA</name>
<gene>
    <name evidence="1" type="ORF">POM88_001361</name>
</gene>
<reference evidence="1" key="2">
    <citation type="submission" date="2023-05" db="EMBL/GenBank/DDBJ databases">
        <authorList>
            <person name="Schelkunov M.I."/>
        </authorList>
    </citation>
    <scope>NUCLEOTIDE SEQUENCE</scope>
    <source>
        <strain evidence="1">Hsosn_3</strain>
        <tissue evidence="1">Leaf</tissue>
    </source>
</reference>
<sequence length="426" mass="49910">MLKKILSPKKLSRKILSWQMLSAKTLSWRTRWRKILSDTVMEDVVKDETKKVVKPKRTKSLARAWFSRQKFEAEKTAKTKKGKTEYSGKEKATGLGRNLRKPIQTKLYNSFDMLKKDALEIKNVKVKLDDNNEANQYVLWYDSSKSVKVKKDFTMELVSQLVTENFSLRKGIVTRRIDYFILERMVNLMQGYDNVPDKVMEHVLIYKAERDEEFYQKHGNLALHDDADIANLLEYSDEEIIEYEDDFPEEEVQVMPSQERSTKAEHDQSVEEMEAELLNRCKDLNKGKSKEPNFQPCVLENALRAKYGNEEIYLDNFHKLKTHVLKELNYSVVGSTNHLELLCSFELEEIIHIRKESKSLVKTQEQWMDLQDAQQVSSKIAQQYIDEIEDDAISPMEISLVESLKSYVAEASRREEEARQKRRSQG</sequence>
<dbReference type="AlphaFoldDB" id="A0AAD8JFP2"/>